<organism evidence="3">
    <name type="scientific">Brassica campestris</name>
    <name type="common">Field mustard</name>
    <dbReference type="NCBI Taxonomy" id="3711"/>
    <lineage>
        <taxon>Eukaryota</taxon>
        <taxon>Viridiplantae</taxon>
        <taxon>Streptophyta</taxon>
        <taxon>Embryophyta</taxon>
        <taxon>Tracheophyta</taxon>
        <taxon>Spermatophyta</taxon>
        <taxon>Magnoliopsida</taxon>
        <taxon>eudicotyledons</taxon>
        <taxon>Gunneridae</taxon>
        <taxon>Pentapetalae</taxon>
        <taxon>rosids</taxon>
        <taxon>malvids</taxon>
        <taxon>Brassicales</taxon>
        <taxon>Brassicaceae</taxon>
        <taxon>Brassiceae</taxon>
        <taxon>Brassica</taxon>
    </lineage>
</organism>
<dbReference type="Gramene" id="A09p52270.2_BraZ1">
    <property type="protein sequence ID" value="A09p52270.2_BraZ1.CDS"/>
    <property type="gene ID" value="A09g52270.2_BraZ1"/>
</dbReference>
<dbReference type="EMBL" id="LS974625">
    <property type="protein sequence ID" value="CAG7864760.1"/>
    <property type="molecule type" value="Genomic_DNA"/>
</dbReference>
<name>A0A3P5YKI5_BRACM</name>
<feature type="signal peptide" evidence="1">
    <location>
        <begin position="1"/>
        <end position="16"/>
    </location>
</feature>
<protein>
    <recommendedName>
        <fullName evidence="4">RING-type domain-containing protein</fullName>
    </recommendedName>
</protein>
<dbReference type="InterPro" id="IPR013083">
    <property type="entry name" value="Znf_RING/FYVE/PHD"/>
</dbReference>
<keyword evidence="1" id="KW-0732">Signal</keyword>
<evidence type="ECO:0008006" key="4">
    <source>
        <dbReference type="Google" id="ProtNLM"/>
    </source>
</evidence>
<gene>
    <name evidence="3" type="ORF">BRAA09T39541Z</name>
    <name evidence="2" type="ORF">BRAPAZ1V2_A09P52270.2</name>
</gene>
<evidence type="ECO:0000313" key="2">
    <source>
        <dbReference type="EMBL" id="CAG7864760.1"/>
    </source>
</evidence>
<sequence length="37" mass="4318">MIFFVILHFCSCRFHAFCIDKWFQLGSACPSCHIIPV</sequence>
<dbReference type="AlphaFoldDB" id="A0A3P5YKI5"/>
<evidence type="ECO:0000256" key="1">
    <source>
        <dbReference type="SAM" id="SignalP"/>
    </source>
</evidence>
<feature type="chain" id="PRO_5039801479" description="RING-type domain-containing protein" evidence="1">
    <location>
        <begin position="17"/>
        <end position="37"/>
    </location>
</feature>
<dbReference type="SUPFAM" id="SSF57850">
    <property type="entry name" value="RING/U-box"/>
    <property type="match status" value="1"/>
</dbReference>
<reference evidence="3" key="1">
    <citation type="submission" date="2018-11" db="EMBL/GenBank/DDBJ databases">
        <authorList>
            <consortium name="Genoscope - CEA"/>
            <person name="William W."/>
        </authorList>
    </citation>
    <scope>NUCLEOTIDE SEQUENCE</scope>
</reference>
<dbReference type="Proteomes" id="UP000694005">
    <property type="component" value="Chromosome A09"/>
</dbReference>
<dbReference type="EMBL" id="LR031568">
    <property type="protein sequence ID" value="VDC61930.1"/>
    <property type="molecule type" value="Genomic_DNA"/>
</dbReference>
<accession>A0A3P5YKI5</accession>
<evidence type="ECO:0000313" key="3">
    <source>
        <dbReference type="EMBL" id="VDC61930.1"/>
    </source>
</evidence>
<proteinExistence type="predicted"/>
<dbReference type="Gene3D" id="3.30.40.10">
    <property type="entry name" value="Zinc/RING finger domain, C3HC4 (zinc finger)"/>
    <property type="match status" value="1"/>
</dbReference>